<evidence type="ECO:0000256" key="5">
    <source>
        <dbReference type="ARBA" id="ARBA00022777"/>
    </source>
</evidence>
<dbReference type="Pfam" id="PF02518">
    <property type="entry name" value="HATPase_c"/>
    <property type="match status" value="1"/>
</dbReference>
<dbReference type="Proteomes" id="UP000787625">
    <property type="component" value="Unassembled WGS sequence"/>
</dbReference>
<dbReference type="EC" id="2.7.13.3" evidence="2"/>
<keyword evidence="8" id="KW-1133">Transmembrane helix</keyword>
<evidence type="ECO:0000256" key="3">
    <source>
        <dbReference type="ARBA" id="ARBA00022679"/>
    </source>
</evidence>
<dbReference type="GO" id="GO:0000160">
    <property type="term" value="P:phosphorelay signal transduction system"/>
    <property type="evidence" value="ECO:0007669"/>
    <property type="project" value="UniProtKB-KW"/>
</dbReference>
<reference evidence="10" key="1">
    <citation type="journal article" date="2021" name="PeerJ">
        <title>Extensive microbial diversity within the chicken gut microbiome revealed by metagenomics and culture.</title>
        <authorList>
            <person name="Gilroy R."/>
            <person name="Ravi A."/>
            <person name="Getino M."/>
            <person name="Pursley I."/>
            <person name="Horton D.L."/>
            <person name="Alikhan N.F."/>
            <person name="Baker D."/>
            <person name="Gharbi K."/>
            <person name="Hall N."/>
            <person name="Watson M."/>
            <person name="Adriaenssens E.M."/>
            <person name="Foster-Nyarko E."/>
            <person name="Jarju S."/>
            <person name="Secka A."/>
            <person name="Antonio M."/>
            <person name="Oren A."/>
            <person name="Chaudhuri R.R."/>
            <person name="La Ragione R."/>
            <person name="Hildebrand F."/>
            <person name="Pallen M.J."/>
        </authorList>
    </citation>
    <scope>NUCLEOTIDE SEQUENCE</scope>
    <source>
        <strain evidence="10">MalCec1-1739</strain>
    </source>
</reference>
<dbReference type="InterPro" id="IPR036890">
    <property type="entry name" value="HATPase_C_sf"/>
</dbReference>
<proteinExistence type="predicted"/>
<dbReference type="PANTHER" id="PTHR43065">
    <property type="entry name" value="SENSOR HISTIDINE KINASE"/>
    <property type="match status" value="1"/>
</dbReference>
<name>A0A9D2ZTD8_9BACT</name>
<dbReference type="SUPFAM" id="SSF55874">
    <property type="entry name" value="ATPase domain of HSP90 chaperone/DNA topoisomerase II/histidine kinase"/>
    <property type="match status" value="1"/>
</dbReference>
<dbReference type="SMART" id="SM00387">
    <property type="entry name" value="HATPase_c"/>
    <property type="match status" value="1"/>
</dbReference>
<comment type="caution">
    <text evidence="10">The sequence shown here is derived from an EMBL/GenBank/DDBJ whole genome shotgun (WGS) entry which is preliminary data.</text>
</comment>
<sequence>MDRTGSLKVIIICVAVVIAIASLVVSQTLTDRMKQEERTKMEIWTSAMQIMSNADSDADMTLVLRVLNGNNTIPVVVVDDNGMIQDYRNLDISRSDSLASLHEQVAEICKAGKNIRFYLNDRAGNVDHGQFVDVYYDDSLLLRQLAVFPYVQLGVVIIFVIIAAYLLTNMKKVEQNRVWVGLSRETAHQLGTPISSLMAWKDLLEEDHPDDAAVKEMGKDIEVLKTVVDRFSKIGSEPEVEICDISEIIKDRAEYISRRISNKIDVRCEMPAHHVKALVSHTLFEWVIENLCKNAADAMDGVGAIILTHGKSDKKIWVEVSDNGKGIPKSKYKTIFNPGYTTKERGWGLGLSLSKRIIEEYHKGRIYVKYSELGKGTTFRIELRDVSV</sequence>
<feature type="transmembrane region" description="Helical" evidence="8">
    <location>
        <begin position="147"/>
        <end position="167"/>
    </location>
</feature>
<dbReference type="GO" id="GO:0004673">
    <property type="term" value="F:protein histidine kinase activity"/>
    <property type="evidence" value="ECO:0007669"/>
    <property type="project" value="UniProtKB-EC"/>
</dbReference>
<dbReference type="AlphaFoldDB" id="A0A9D2ZTD8"/>
<dbReference type="EMBL" id="DWUP01000009">
    <property type="protein sequence ID" value="HJD52190.1"/>
    <property type="molecule type" value="Genomic_DNA"/>
</dbReference>
<protein>
    <recommendedName>
        <fullName evidence="2">histidine kinase</fullName>
        <ecNumber evidence="2">2.7.13.3</ecNumber>
    </recommendedName>
</protein>
<evidence type="ECO:0000256" key="4">
    <source>
        <dbReference type="ARBA" id="ARBA00022741"/>
    </source>
</evidence>
<keyword evidence="8" id="KW-0812">Transmembrane</keyword>
<dbReference type="Gene3D" id="3.30.565.10">
    <property type="entry name" value="Histidine kinase-like ATPase, C-terminal domain"/>
    <property type="match status" value="1"/>
</dbReference>
<feature type="domain" description="Histidine kinase" evidence="9">
    <location>
        <begin position="185"/>
        <end position="387"/>
    </location>
</feature>
<evidence type="ECO:0000256" key="8">
    <source>
        <dbReference type="SAM" id="Phobius"/>
    </source>
</evidence>
<evidence type="ECO:0000256" key="7">
    <source>
        <dbReference type="ARBA" id="ARBA00023012"/>
    </source>
</evidence>
<reference evidence="10" key="2">
    <citation type="submission" date="2021-04" db="EMBL/GenBank/DDBJ databases">
        <authorList>
            <person name="Gilroy R."/>
        </authorList>
    </citation>
    <scope>NUCLEOTIDE SEQUENCE</scope>
    <source>
        <strain evidence="10">MalCec1-1739</strain>
    </source>
</reference>
<feature type="transmembrane region" description="Helical" evidence="8">
    <location>
        <begin position="7"/>
        <end position="25"/>
    </location>
</feature>
<comment type="catalytic activity">
    <reaction evidence="1">
        <text>ATP + protein L-histidine = ADP + protein N-phospho-L-histidine.</text>
        <dbReference type="EC" id="2.7.13.3"/>
    </reaction>
</comment>
<accession>A0A9D2ZTD8</accession>
<evidence type="ECO:0000313" key="11">
    <source>
        <dbReference type="Proteomes" id="UP000787625"/>
    </source>
</evidence>
<evidence type="ECO:0000256" key="2">
    <source>
        <dbReference type="ARBA" id="ARBA00012438"/>
    </source>
</evidence>
<keyword evidence="8" id="KW-0472">Membrane</keyword>
<evidence type="ECO:0000313" key="10">
    <source>
        <dbReference type="EMBL" id="HJD52190.1"/>
    </source>
</evidence>
<dbReference type="InterPro" id="IPR005467">
    <property type="entry name" value="His_kinase_dom"/>
</dbReference>
<dbReference type="PRINTS" id="PR00344">
    <property type="entry name" value="BCTRLSENSOR"/>
</dbReference>
<dbReference type="PANTHER" id="PTHR43065:SF46">
    <property type="entry name" value="C4-DICARBOXYLATE TRANSPORT SENSOR PROTEIN DCTB"/>
    <property type="match status" value="1"/>
</dbReference>
<gene>
    <name evidence="10" type="ORF">IAA93_00460</name>
</gene>
<dbReference type="InterPro" id="IPR003594">
    <property type="entry name" value="HATPase_dom"/>
</dbReference>
<organism evidence="10 11">
    <name type="scientific">Candidatus Avibacteroides avistercoris</name>
    <dbReference type="NCBI Taxonomy" id="2840690"/>
    <lineage>
        <taxon>Bacteria</taxon>
        <taxon>Pseudomonadati</taxon>
        <taxon>Bacteroidota</taxon>
        <taxon>Bacteroidia</taxon>
        <taxon>Bacteroidales</taxon>
        <taxon>Bacteroidaceae</taxon>
        <taxon>Bacteroidaceae incertae sedis</taxon>
        <taxon>Candidatus Avibacteroides</taxon>
    </lineage>
</organism>
<keyword evidence="7" id="KW-0902">Two-component regulatory system</keyword>
<dbReference type="PROSITE" id="PS50109">
    <property type="entry name" value="HIS_KIN"/>
    <property type="match status" value="1"/>
</dbReference>
<keyword evidence="5 10" id="KW-0418">Kinase</keyword>
<evidence type="ECO:0000256" key="1">
    <source>
        <dbReference type="ARBA" id="ARBA00000085"/>
    </source>
</evidence>
<dbReference type="GO" id="GO:0005524">
    <property type="term" value="F:ATP binding"/>
    <property type="evidence" value="ECO:0007669"/>
    <property type="project" value="UniProtKB-KW"/>
</dbReference>
<keyword evidence="4" id="KW-0547">Nucleotide-binding</keyword>
<evidence type="ECO:0000259" key="9">
    <source>
        <dbReference type="PROSITE" id="PS50109"/>
    </source>
</evidence>
<dbReference type="InterPro" id="IPR004358">
    <property type="entry name" value="Sig_transdc_His_kin-like_C"/>
</dbReference>
<evidence type="ECO:0000256" key="6">
    <source>
        <dbReference type="ARBA" id="ARBA00022840"/>
    </source>
</evidence>
<keyword evidence="3" id="KW-0808">Transferase</keyword>
<keyword evidence="6" id="KW-0067">ATP-binding</keyword>